<comment type="caution">
    <text evidence="2">The sequence shown here is derived from an EMBL/GenBank/DDBJ whole genome shotgun (WGS) entry which is preliminary data.</text>
</comment>
<keyword evidence="1" id="KW-0812">Transmembrane</keyword>
<protein>
    <submittedName>
        <fullName evidence="2">Uncharacterized protein</fullName>
    </submittedName>
</protein>
<gene>
    <name evidence="2" type="ORF">SDC9_211107</name>
</gene>
<keyword evidence="1" id="KW-0472">Membrane</keyword>
<organism evidence="2">
    <name type="scientific">bioreactor metagenome</name>
    <dbReference type="NCBI Taxonomy" id="1076179"/>
    <lineage>
        <taxon>unclassified sequences</taxon>
        <taxon>metagenomes</taxon>
        <taxon>ecological metagenomes</taxon>
    </lineage>
</organism>
<evidence type="ECO:0000313" key="2">
    <source>
        <dbReference type="EMBL" id="MPN63349.1"/>
    </source>
</evidence>
<sequence>MQTVFEVNQTLSLFFCQFGHRNPGPAGHDACDVLPIDRKTGLGAFALPVAACLVHPGLHLLFIVAQFGGVFKVLLLDGVFLFLLEHLQLLLDFLDLERFNQTRQPHFGSGFVNQIDGLVGQKPVGDIPRREFDGSLKRRIGDFYSVVRLVTVAQPF</sequence>
<dbReference type="EMBL" id="VSSQ01142625">
    <property type="protein sequence ID" value="MPN63349.1"/>
    <property type="molecule type" value="Genomic_DNA"/>
</dbReference>
<proteinExistence type="predicted"/>
<feature type="transmembrane region" description="Helical" evidence="1">
    <location>
        <begin position="44"/>
        <end position="67"/>
    </location>
</feature>
<reference evidence="2" key="1">
    <citation type="submission" date="2019-08" db="EMBL/GenBank/DDBJ databases">
        <authorList>
            <person name="Kucharzyk K."/>
            <person name="Murdoch R.W."/>
            <person name="Higgins S."/>
            <person name="Loffler F."/>
        </authorList>
    </citation>
    <scope>NUCLEOTIDE SEQUENCE</scope>
</reference>
<evidence type="ECO:0000256" key="1">
    <source>
        <dbReference type="SAM" id="Phobius"/>
    </source>
</evidence>
<name>A0A645JKV1_9ZZZZ</name>
<dbReference type="AntiFam" id="ANF00007">
    <property type="entry name" value="Shadow ORF (opposite clpB)"/>
</dbReference>
<dbReference type="AlphaFoldDB" id="A0A645JKV1"/>
<accession>A0A645JKV1</accession>
<keyword evidence="1" id="KW-1133">Transmembrane helix</keyword>